<name>A0A8A3PIW5_9HELO</name>
<sequence>MAGQSPSPEPKQPLTLVTAFQALTPESSDPPRPHPTIAQHAHVAITAIGALFGLGIMATSADALRVFHATHLGSEFHLPLWPQSFDLAPTIAGVVCGALVVAMNCVALVGQLVPAVCPSQVPLWVVVAIAG</sequence>
<dbReference type="OrthoDB" id="3890746at2759"/>
<accession>A0A8A3PIW5</accession>
<keyword evidence="1" id="KW-0472">Membrane</keyword>
<protein>
    <submittedName>
        <fullName evidence="2">Uncharacterized protein</fullName>
    </submittedName>
</protein>
<dbReference type="EMBL" id="CP063409">
    <property type="protein sequence ID" value="QSZ34973.1"/>
    <property type="molecule type" value="Genomic_DNA"/>
</dbReference>
<proteinExistence type="predicted"/>
<evidence type="ECO:0000256" key="1">
    <source>
        <dbReference type="SAM" id="Phobius"/>
    </source>
</evidence>
<evidence type="ECO:0000313" key="3">
    <source>
        <dbReference type="Proteomes" id="UP000672032"/>
    </source>
</evidence>
<feature type="transmembrane region" description="Helical" evidence="1">
    <location>
        <begin position="87"/>
        <end position="109"/>
    </location>
</feature>
<gene>
    <name evidence="2" type="ORF">DSL72_007835</name>
</gene>
<dbReference type="Proteomes" id="UP000672032">
    <property type="component" value="Chromosome 5"/>
</dbReference>
<keyword evidence="3" id="KW-1185">Reference proteome</keyword>
<keyword evidence="1" id="KW-0812">Transmembrane</keyword>
<dbReference type="AlphaFoldDB" id="A0A8A3PIW5"/>
<keyword evidence="1" id="KW-1133">Transmembrane helix</keyword>
<organism evidence="2 3">
    <name type="scientific">Monilinia vaccinii-corymbosi</name>
    <dbReference type="NCBI Taxonomy" id="61207"/>
    <lineage>
        <taxon>Eukaryota</taxon>
        <taxon>Fungi</taxon>
        <taxon>Dikarya</taxon>
        <taxon>Ascomycota</taxon>
        <taxon>Pezizomycotina</taxon>
        <taxon>Leotiomycetes</taxon>
        <taxon>Helotiales</taxon>
        <taxon>Sclerotiniaceae</taxon>
        <taxon>Monilinia</taxon>
    </lineage>
</organism>
<evidence type="ECO:0000313" key="2">
    <source>
        <dbReference type="EMBL" id="QSZ34973.1"/>
    </source>
</evidence>
<reference evidence="2" key="1">
    <citation type="submission" date="2020-10" db="EMBL/GenBank/DDBJ databases">
        <title>Genome Sequence of Monilinia vaccinii-corymbosi Sheds Light on Mummy Berry Disease Infection of Blueberry and Mating Type.</title>
        <authorList>
            <person name="Yow A.G."/>
            <person name="Zhang Y."/>
            <person name="Bansal K."/>
            <person name="Eacker S.M."/>
            <person name="Sullivan S."/>
            <person name="Liachko I."/>
            <person name="Cubeta M.A."/>
            <person name="Rollins J.A."/>
            <person name="Ashrafi H."/>
        </authorList>
    </citation>
    <scope>NUCLEOTIDE SEQUENCE</scope>
    <source>
        <strain evidence="2">RL-1</strain>
    </source>
</reference>
<feature type="transmembrane region" description="Helical" evidence="1">
    <location>
        <begin position="41"/>
        <end position="67"/>
    </location>
</feature>